<evidence type="ECO:0000256" key="1">
    <source>
        <dbReference type="ARBA" id="ARBA00022801"/>
    </source>
</evidence>
<gene>
    <name evidence="5" type="ORF">JOC47_001596</name>
</gene>
<dbReference type="AlphaFoldDB" id="A0A939BMJ8"/>
<keyword evidence="2 3" id="KW-0326">Glycosidase</keyword>
<evidence type="ECO:0000256" key="2">
    <source>
        <dbReference type="ARBA" id="ARBA00023295"/>
    </source>
</evidence>
<dbReference type="EMBL" id="JAFBDQ010000006">
    <property type="protein sequence ID" value="MBM7556745.1"/>
    <property type="molecule type" value="Genomic_DNA"/>
</dbReference>
<evidence type="ECO:0000313" key="6">
    <source>
        <dbReference type="Proteomes" id="UP000774000"/>
    </source>
</evidence>
<feature type="domain" description="Glycoside hydrolase family 5" evidence="4">
    <location>
        <begin position="4"/>
        <end position="123"/>
    </location>
</feature>
<name>A0A939BMJ8_9FIRM</name>
<organism evidence="5 6">
    <name type="scientific">Halanaerobacter jeridensis</name>
    <dbReference type="NCBI Taxonomy" id="706427"/>
    <lineage>
        <taxon>Bacteria</taxon>
        <taxon>Bacillati</taxon>
        <taxon>Bacillota</taxon>
        <taxon>Clostridia</taxon>
        <taxon>Halanaerobiales</taxon>
        <taxon>Halobacteroidaceae</taxon>
        <taxon>Halanaerobacter</taxon>
    </lineage>
</organism>
<dbReference type="Gene3D" id="3.20.20.80">
    <property type="entry name" value="Glycosidases"/>
    <property type="match status" value="1"/>
</dbReference>
<accession>A0A939BMJ8</accession>
<dbReference type="InterPro" id="IPR001547">
    <property type="entry name" value="Glyco_hydro_5"/>
</dbReference>
<sequence>MQVPWGEVKGYAEQVIPVIRSHSDNLIVVGTPTWSQDVDKAANNPINAHNIAYTLHFYAGTHGQYLRDKGNYAMSKGLALFATEWGTVNANGDGGVNYGGTEEWLNWMDQNNISWCNWSIHDKNEGASIFNPGGSLSESGKYLKDILHGSAPYAPWR</sequence>
<dbReference type="Pfam" id="PF00150">
    <property type="entry name" value="Cellulase"/>
    <property type="match status" value="1"/>
</dbReference>
<evidence type="ECO:0000259" key="4">
    <source>
        <dbReference type="Pfam" id="PF00150"/>
    </source>
</evidence>
<dbReference type="GO" id="GO:0000272">
    <property type="term" value="P:polysaccharide catabolic process"/>
    <property type="evidence" value="ECO:0007669"/>
    <property type="project" value="InterPro"/>
</dbReference>
<keyword evidence="6" id="KW-1185">Reference proteome</keyword>
<comment type="caution">
    <text evidence="5">The sequence shown here is derived from an EMBL/GenBank/DDBJ whole genome shotgun (WGS) entry which is preliminary data.</text>
</comment>
<dbReference type="GO" id="GO:0004553">
    <property type="term" value="F:hydrolase activity, hydrolyzing O-glycosyl compounds"/>
    <property type="evidence" value="ECO:0007669"/>
    <property type="project" value="InterPro"/>
</dbReference>
<evidence type="ECO:0000256" key="3">
    <source>
        <dbReference type="RuleBase" id="RU361153"/>
    </source>
</evidence>
<evidence type="ECO:0000313" key="5">
    <source>
        <dbReference type="EMBL" id="MBM7556745.1"/>
    </source>
</evidence>
<reference evidence="5" key="1">
    <citation type="submission" date="2021-01" db="EMBL/GenBank/DDBJ databases">
        <title>Genomic Encyclopedia of Type Strains, Phase IV (KMG-IV): sequencing the most valuable type-strain genomes for metagenomic binning, comparative biology and taxonomic classification.</title>
        <authorList>
            <person name="Goeker M."/>
        </authorList>
    </citation>
    <scope>NUCLEOTIDE SEQUENCE</scope>
    <source>
        <strain evidence="5">DSM 23230</strain>
    </source>
</reference>
<comment type="similarity">
    <text evidence="3">Belongs to the glycosyl hydrolase 5 (cellulase A) family.</text>
</comment>
<dbReference type="SUPFAM" id="SSF51445">
    <property type="entry name" value="(Trans)glycosidases"/>
    <property type="match status" value="1"/>
</dbReference>
<protein>
    <submittedName>
        <fullName evidence="5">Aryl-phospho-beta-D-glucosidase BglC (GH1 family)</fullName>
    </submittedName>
</protein>
<keyword evidence="1 3" id="KW-0378">Hydrolase</keyword>
<proteinExistence type="inferred from homology"/>
<dbReference type="Proteomes" id="UP000774000">
    <property type="component" value="Unassembled WGS sequence"/>
</dbReference>
<dbReference type="InterPro" id="IPR017853">
    <property type="entry name" value="GH"/>
</dbReference>